<dbReference type="Proteomes" id="UP000518266">
    <property type="component" value="Unassembled WGS sequence"/>
</dbReference>
<dbReference type="GO" id="GO:0005730">
    <property type="term" value="C:nucleolus"/>
    <property type="evidence" value="ECO:0007669"/>
    <property type="project" value="TreeGrafter"/>
</dbReference>
<feature type="signal peptide" evidence="1">
    <location>
        <begin position="1"/>
        <end position="18"/>
    </location>
</feature>
<evidence type="ECO:0000256" key="1">
    <source>
        <dbReference type="SAM" id="SignalP"/>
    </source>
</evidence>
<dbReference type="GO" id="GO:0004842">
    <property type="term" value="F:ubiquitin-protein transferase activity"/>
    <property type="evidence" value="ECO:0007669"/>
    <property type="project" value="InterPro"/>
</dbReference>
<dbReference type="PANTHER" id="PTHR22605:SF21">
    <property type="entry name" value="E3 UBIQUITIN-PROTEIN LIGASE RNF213-BETA"/>
    <property type="match status" value="1"/>
</dbReference>
<protein>
    <submittedName>
        <fullName evidence="2">Uncharacterized protein</fullName>
    </submittedName>
</protein>
<dbReference type="PANTHER" id="PTHR22605">
    <property type="entry name" value="RZ-TYPE DOMAIN-CONTAINING PROTEIN"/>
    <property type="match status" value="1"/>
</dbReference>
<name>A0A7J5YWN4_DISMA</name>
<evidence type="ECO:0000313" key="2">
    <source>
        <dbReference type="EMBL" id="KAF3854012.1"/>
    </source>
</evidence>
<evidence type="ECO:0000313" key="3">
    <source>
        <dbReference type="Proteomes" id="UP000518266"/>
    </source>
</evidence>
<dbReference type="GO" id="GO:0005829">
    <property type="term" value="C:cytosol"/>
    <property type="evidence" value="ECO:0007669"/>
    <property type="project" value="TreeGrafter"/>
</dbReference>
<dbReference type="GO" id="GO:0016887">
    <property type="term" value="F:ATP hydrolysis activity"/>
    <property type="evidence" value="ECO:0007669"/>
    <property type="project" value="InterPro"/>
</dbReference>
<dbReference type="EMBL" id="JAAKFY010000008">
    <property type="protein sequence ID" value="KAF3854012.1"/>
    <property type="molecule type" value="Genomic_DNA"/>
</dbReference>
<proteinExistence type="predicted"/>
<accession>A0A7J5YWN4</accession>
<dbReference type="GO" id="GO:0006511">
    <property type="term" value="P:ubiquitin-dependent protein catabolic process"/>
    <property type="evidence" value="ECO:0007669"/>
    <property type="project" value="TreeGrafter"/>
</dbReference>
<dbReference type="InterPro" id="IPR031248">
    <property type="entry name" value="RNF213"/>
</dbReference>
<keyword evidence="1" id="KW-0732">Signal</keyword>
<reference evidence="2 3" key="1">
    <citation type="submission" date="2020-03" db="EMBL/GenBank/DDBJ databases">
        <title>Dissostichus mawsoni Genome sequencing and assembly.</title>
        <authorList>
            <person name="Park H."/>
        </authorList>
    </citation>
    <scope>NUCLEOTIDE SEQUENCE [LARGE SCALE GENOMIC DNA]</scope>
    <source>
        <strain evidence="2">DM0001</strain>
        <tissue evidence="2">Muscle</tissue>
    </source>
</reference>
<sequence>MTSAQSCILRLLTHLAMLQGSIKNNRGVGGMINPRPSDVSSFLWEHLEKDMDVLGQTLDQNMDNTVVTVHLILNTCTGFTTGSRGATQDLSSRQGRQQWEKFVCVSAINPVLQDLKKNLSEAQDRIGADDGLAGSPLRILLFKDPGSMLTLPSDCPTHRSSFWTLPQTLTVKRFSQLVEEAQGRSPLPLLSLFITKVPIIFRGM</sequence>
<gene>
    <name evidence="2" type="ORF">F7725_014700</name>
</gene>
<comment type="caution">
    <text evidence="2">The sequence shown here is derived from an EMBL/GenBank/DDBJ whole genome shotgun (WGS) entry which is preliminary data.</text>
</comment>
<dbReference type="GO" id="GO:0002040">
    <property type="term" value="P:sprouting angiogenesis"/>
    <property type="evidence" value="ECO:0007669"/>
    <property type="project" value="TreeGrafter"/>
</dbReference>
<dbReference type="GO" id="GO:2000051">
    <property type="term" value="P:negative regulation of non-canonical Wnt signaling pathway"/>
    <property type="evidence" value="ECO:0007669"/>
    <property type="project" value="TreeGrafter"/>
</dbReference>
<feature type="chain" id="PRO_5029828538" evidence="1">
    <location>
        <begin position="19"/>
        <end position="204"/>
    </location>
</feature>
<dbReference type="AlphaFoldDB" id="A0A7J5YWN4"/>
<keyword evidence="3" id="KW-1185">Reference proteome</keyword>
<dbReference type="OrthoDB" id="2423195at2759"/>
<organism evidence="2 3">
    <name type="scientific">Dissostichus mawsoni</name>
    <name type="common">Antarctic cod</name>
    <dbReference type="NCBI Taxonomy" id="36200"/>
    <lineage>
        <taxon>Eukaryota</taxon>
        <taxon>Metazoa</taxon>
        <taxon>Chordata</taxon>
        <taxon>Craniata</taxon>
        <taxon>Vertebrata</taxon>
        <taxon>Euteleostomi</taxon>
        <taxon>Actinopterygii</taxon>
        <taxon>Neopterygii</taxon>
        <taxon>Teleostei</taxon>
        <taxon>Neoteleostei</taxon>
        <taxon>Acanthomorphata</taxon>
        <taxon>Eupercaria</taxon>
        <taxon>Perciformes</taxon>
        <taxon>Notothenioidei</taxon>
        <taxon>Nototheniidae</taxon>
        <taxon>Dissostichus</taxon>
    </lineage>
</organism>
<dbReference type="GO" id="GO:0016020">
    <property type="term" value="C:membrane"/>
    <property type="evidence" value="ECO:0007669"/>
    <property type="project" value="TreeGrafter"/>
</dbReference>